<feature type="domain" description="SB" evidence="9">
    <location>
        <begin position="501"/>
        <end position="569"/>
    </location>
</feature>
<comment type="similarity">
    <text evidence="2">Belongs to the ubiquitin-conjugating enzyme family. UEV subfamily.</text>
</comment>
<dbReference type="HOGENOM" id="CLU_017548_2_1_1"/>
<evidence type="ECO:0000256" key="6">
    <source>
        <dbReference type="ARBA" id="ARBA00023054"/>
    </source>
</evidence>
<dbReference type="Gene3D" id="6.10.140.820">
    <property type="match status" value="1"/>
</dbReference>
<feature type="domain" description="UEV" evidence="10">
    <location>
        <begin position="7"/>
        <end position="152"/>
    </location>
</feature>
<keyword evidence="5 7" id="KW-0653">Protein transport</keyword>
<evidence type="ECO:0000256" key="5">
    <source>
        <dbReference type="ARBA" id="ARBA00022927"/>
    </source>
</evidence>
<evidence type="ECO:0008006" key="13">
    <source>
        <dbReference type="Google" id="ProtNLM"/>
    </source>
</evidence>
<dbReference type="InterPro" id="IPR017916">
    <property type="entry name" value="SB_dom"/>
</dbReference>
<keyword evidence="4" id="KW-0967">Endosome</keyword>
<dbReference type="Pfam" id="PF09454">
    <property type="entry name" value="Vps23_core"/>
    <property type="match status" value="1"/>
</dbReference>
<name>W9C8Y3_SCLBF</name>
<dbReference type="Gene3D" id="3.10.110.10">
    <property type="entry name" value="Ubiquitin Conjugating Enzyme"/>
    <property type="match status" value="1"/>
</dbReference>
<feature type="region of interest" description="Disordered" evidence="8">
    <location>
        <begin position="149"/>
        <end position="407"/>
    </location>
</feature>
<accession>W9C8Y3</accession>
<feature type="compositionally biased region" description="Pro residues" evidence="8">
    <location>
        <begin position="363"/>
        <end position="377"/>
    </location>
</feature>
<evidence type="ECO:0000256" key="3">
    <source>
        <dbReference type="ARBA" id="ARBA00022448"/>
    </source>
</evidence>
<dbReference type="PANTHER" id="PTHR23306:SF3">
    <property type="entry name" value="TUMOR SUPPRESSOR PROTEIN 101"/>
    <property type="match status" value="1"/>
</dbReference>
<dbReference type="GO" id="GO:0006886">
    <property type="term" value="P:intracellular protein transport"/>
    <property type="evidence" value="ECO:0007669"/>
    <property type="project" value="UniProtKB-ARBA"/>
</dbReference>
<dbReference type="SUPFAM" id="SSF54495">
    <property type="entry name" value="UBC-like"/>
    <property type="match status" value="1"/>
</dbReference>
<feature type="compositionally biased region" description="Pro residues" evidence="8">
    <location>
        <begin position="157"/>
        <end position="174"/>
    </location>
</feature>
<dbReference type="PROSITE" id="PS51312">
    <property type="entry name" value="SB"/>
    <property type="match status" value="1"/>
</dbReference>
<dbReference type="GO" id="GO:0043162">
    <property type="term" value="P:ubiquitin-dependent protein catabolic process via the multivesicular body sorting pathway"/>
    <property type="evidence" value="ECO:0007669"/>
    <property type="project" value="UniProtKB-ARBA"/>
</dbReference>
<evidence type="ECO:0000256" key="8">
    <source>
        <dbReference type="SAM" id="MobiDB-lite"/>
    </source>
</evidence>
<dbReference type="PROSITE" id="PS51322">
    <property type="entry name" value="UEV"/>
    <property type="match status" value="1"/>
</dbReference>
<dbReference type="OrthoDB" id="306304at2759"/>
<feature type="region of interest" description="Disordered" evidence="8">
    <location>
        <begin position="576"/>
        <end position="596"/>
    </location>
</feature>
<evidence type="ECO:0000313" key="12">
    <source>
        <dbReference type="Proteomes" id="UP000019487"/>
    </source>
</evidence>
<feature type="compositionally biased region" description="Low complexity" evidence="8">
    <location>
        <begin position="337"/>
        <end position="362"/>
    </location>
</feature>
<dbReference type="Pfam" id="PF05743">
    <property type="entry name" value="UEV"/>
    <property type="match status" value="1"/>
</dbReference>
<protein>
    <recommendedName>
        <fullName evidence="13">UEV domain-containing protein</fullName>
    </recommendedName>
</protein>
<dbReference type="InterPro" id="IPR052070">
    <property type="entry name" value="ESCRT-I_UEV_domain"/>
</dbReference>
<evidence type="ECO:0000256" key="1">
    <source>
        <dbReference type="ARBA" id="ARBA00004177"/>
    </source>
</evidence>
<proteinExistence type="inferred from homology"/>
<dbReference type="InterPro" id="IPR016135">
    <property type="entry name" value="UBQ-conjugating_enzyme/RWD"/>
</dbReference>
<keyword evidence="12" id="KW-1185">Reference proteome</keyword>
<dbReference type="STRING" id="1432307.W9C8Y3"/>
<evidence type="ECO:0000259" key="10">
    <source>
        <dbReference type="PROSITE" id="PS51322"/>
    </source>
</evidence>
<feature type="compositionally biased region" description="Pro residues" evidence="8">
    <location>
        <begin position="327"/>
        <end position="336"/>
    </location>
</feature>
<dbReference type="PANTHER" id="PTHR23306">
    <property type="entry name" value="TUMOR SUSCEPTIBILITY GENE 101 PROTEIN-RELATED"/>
    <property type="match status" value="1"/>
</dbReference>
<reference evidence="11 12" key="1">
    <citation type="journal article" date="2014" name="Genome Announc.">
        <title>Draft genome sequence of Sclerotinia borealis, a psychrophilic plant pathogenic fungus.</title>
        <authorList>
            <person name="Mardanov A.V."/>
            <person name="Beletsky A.V."/>
            <person name="Kadnikov V.V."/>
            <person name="Ignatov A.N."/>
            <person name="Ravin N.V."/>
        </authorList>
    </citation>
    <scope>NUCLEOTIDE SEQUENCE [LARGE SCALE GENOMIC DNA]</scope>
    <source>
        <strain evidence="12">F-4157</strain>
    </source>
</reference>
<evidence type="ECO:0000259" key="9">
    <source>
        <dbReference type="PROSITE" id="PS51312"/>
    </source>
</evidence>
<dbReference type="GO" id="GO:0043130">
    <property type="term" value="F:ubiquitin binding"/>
    <property type="evidence" value="ECO:0007669"/>
    <property type="project" value="TreeGrafter"/>
</dbReference>
<comment type="caution">
    <text evidence="11">The sequence shown here is derived from an EMBL/GenBank/DDBJ whole genome shotgun (WGS) entry which is preliminary data.</text>
</comment>
<evidence type="ECO:0000256" key="2">
    <source>
        <dbReference type="ARBA" id="ARBA00009594"/>
    </source>
</evidence>
<dbReference type="AlphaFoldDB" id="W9C8Y3"/>
<evidence type="ECO:0000313" key="11">
    <source>
        <dbReference type="EMBL" id="ESZ92268.1"/>
    </source>
</evidence>
<organism evidence="11 12">
    <name type="scientific">Sclerotinia borealis (strain F-4128)</name>
    <dbReference type="NCBI Taxonomy" id="1432307"/>
    <lineage>
        <taxon>Eukaryota</taxon>
        <taxon>Fungi</taxon>
        <taxon>Dikarya</taxon>
        <taxon>Ascomycota</taxon>
        <taxon>Pezizomycotina</taxon>
        <taxon>Leotiomycetes</taxon>
        <taxon>Helotiales</taxon>
        <taxon>Sclerotiniaceae</taxon>
        <taxon>Sclerotinia</taxon>
    </lineage>
</organism>
<dbReference type="CDD" id="cd11685">
    <property type="entry name" value="UEV_TSG101-like"/>
    <property type="match status" value="1"/>
</dbReference>
<dbReference type="GO" id="GO:0072666">
    <property type="term" value="P:establishment of protein localization to vacuole"/>
    <property type="evidence" value="ECO:0007669"/>
    <property type="project" value="UniProtKB-ARBA"/>
</dbReference>
<keyword evidence="6" id="KW-0175">Coiled coil</keyword>
<evidence type="ECO:0000256" key="4">
    <source>
        <dbReference type="ARBA" id="ARBA00022753"/>
    </source>
</evidence>
<dbReference type="EMBL" id="AYSA01000401">
    <property type="protein sequence ID" value="ESZ92268.1"/>
    <property type="molecule type" value="Genomic_DNA"/>
</dbReference>
<evidence type="ECO:0000256" key="7">
    <source>
        <dbReference type="PROSITE-ProRule" id="PRU00644"/>
    </source>
</evidence>
<dbReference type="InterPro" id="IPR037202">
    <property type="entry name" value="ESCRT_assembly_dom"/>
</dbReference>
<dbReference type="GO" id="GO:0000813">
    <property type="term" value="C:ESCRT I complex"/>
    <property type="evidence" value="ECO:0007669"/>
    <property type="project" value="TreeGrafter"/>
</dbReference>
<dbReference type="SUPFAM" id="SSF140111">
    <property type="entry name" value="Endosomal sorting complex assembly domain"/>
    <property type="match status" value="1"/>
</dbReference>
<feature type="compositionally biased region" description="Low complexity" evidence="8">
    <location>
        <begin position="294"/>
        <end position="326"/>
    </location>
</feature>
<comment type="subcellular location">
    <subcellularLocation>
        <location evidence="1">Endosome</location>
    </subcellularLocation>
</comment>
<sequence length="596" mass="66178">MAAVQQRVLNWLYSVLTSEYRDVNRTYNDVAQTLSQYTSLSPRTDVYTYENGASSLLLHLSGTLPVNFRGTTYRFPIALWIPHAYPQEAPLVYVTPVEGMVVRAGQHVDPQGKVYHPYLMRWPDYWDKSNVLDFLAILRDIFAKEPPVISRQQQNAPPRPQPIAIPPPIPPLPPNVVRSIPSPAPPRPSADERPPPPPPKPTNNDVPYSPPGSSRRDNGPPLPPLPTQVGYDNSRYGPPMPQSPIRHSHTPQRSSSLRYESAPLLPPQQSRQNLREPSYSPVSPITPPEDPYRQSSHSQSYQQPTQSQQPQQPYNSNNIQQPIPQNGRPPLPPPQYMHPQQQQQPYPGHTSHQQRTQYQQQQPQPPQTQPQAKPPIPDLLDAPLTLSIPGASSANLPAPPIPPNPEKDMLLHKLASALHSQRLHHTAQTASSLPGLHSQQTSMLSTLTTMQSELSALESLSTSLITNTTILHSSLQTADQLLQSSQHRTPPPIDELLVAPTVVGNQLYELVCEERSLGDAIDVLGRAVERGRITGPTLAKMTRGLARELFLKKALIRKIGIGMGLSRVVGGGGTLEEEIEDEQMPEHRKSKQAQRN</sequence>
<keyword evidence="3 7" id="KW-0813">Transport</keyword>
<dbReference type="Proteomes" id="UP000019487">
    <property type="component" value="Unassembled WGS sequence"/>
</dbReference>
<dbReference type="InterPro" id="IPR008883">
    <property type="entry name" value="UEV_N"/>
</dbReference>
<gene>
    <name evidence="11" type="ORF">SBOR_7357</name>
</gene>